<comment type="similarity">
    <text evidence="1 2">Belongs to the CutC family.</text>
</comment>
<dbReference type="InterPro" id="IPR005627">
    <property type="entry name" value="CutC-like"/>
</dbReference>
<evidence type="ECO:0000256" key="2">
    <source>
        <dbReference type="HAMAP-Rule" id="MF_00795"/>
    </source>
</evidence>
<dbReference type="Proteomes" id="UP000321405">
    <property type="component" value="Unassembled WGS sequence"/>
</dbReference>
<accession>A0A511BNG9</accession>
<dbReference type="AlphaFoldDB" id="A0A511BNG9"/>
<dbReference type="OrthoDB" id="9815677at2"/>
<feature type="region of interest" description="Disordered" evidence="3">
    <location>
        <begin position="1"/>
        <end position="20"/>
    </location>
</feature>
<dbReference type="SUPFAM" id="SSF110395">
    <property type="entry name" value="CutC-like"/>
    <property type="match status" value="1"/>
</dbReference>
<dbReference type="PANTHER" id="PTHR12598">
    <property type="entry name" value="COPPER HOMEOSTASIS PROTEIN CUTC"/>
    <property type="match status" value="1"/>
</dbReference>
<dbReference type="PANTHER" id="PTHR12598:SF0">
    <property type="entry name" value="COPPER HOMEOSTASIS PROTEIN CUTC HOMOLOG"/>
    <property type="match status" value="1"/>
</dbReference>
<reference evidence="4 5" key="1">
    <citation type="submission" date="2019-07" db="EMBL/GenBank/DDBJ databases">
        <title>Whole genome shotgun sequence of Swaminathania salitolerans NBRC 104436.</title>
        <authorList>
            <person name="Hosoyama A."/>
            <person name="Uohara A."/>
            <person name="Ohji S."/>
            <person name="Ichikawa N."/>
        </authorList>
    </citation>
    <scope>NUCLEOTIDE SEQUENCE [LARGE SCALE GENOMIC DNA]</scope>
    <source>
        <strain evidence="4 5">NBRC 104436</strain>
    </source>
</reference>
<proteinExistence type="inferred from homology"/>
<dbReference type="GO" id="GO:0005737">
    <property type="term" value="C:cytoplasm"/>
    <property type="evidence" value="ECO:0007669"/>
    <property type="project" value="UniProtKB-SubCell"/>
</dbReference>
<dbReference type="InterPro" id="IPR036822">
    <property type="entry name" value="CutC-like_dom_sf"/>
</dbReference>
<dbReference type="EMBL" id="BJVC01000001">
    <property type="protein sequence ID" value="GEL01204.1"/>
    <property type="molecule type" value="Genomic_DNA"/>
</dbReference>
<dbReference type="Gene3D" id="3.20.20.380">
    <property type="entry name" value="Copper homeostasis (CutC) domain"/>
    <property type="match status" value="1"/>
</dbReference>
<dbReference type="RefSeq" id="WP_147092197.1">
    <property type="nucleotide sequence ID" value="NZ_BJVC01000001.1"/>
</dbReference>
<organism evidence="4 5">
    <name type="scientific">Swaminathania salitolerans</name>
    <dbReference type="NCBI Taxonomy" id="182838"/>
    <lineage>
        <taxon>Bacteria</taxon>
        <taxon>Pseudomonadati</taxon>
        <taxon>Pseudomonadota</taxon>
        <taxon>Alphaproteobacteria</taxon>
        <taxon>Acetobacterales</taxon>
        <taxon>Acetobacteraceae</taxon>
        <taxon>Swaminathania</taxon>
    </lineage>
</organism>
<protein>
    <recommendedName>
        <fullName evidence="2">PF03932 family protein CutC</fullName>
    </recommendedName>
</protein>
<dbReference type="HAMAP" id="MF_00795">
    <property type="entry name" value="CutC"/>
    <property type="match status" value="1"/>
</dbReference>
<name>A0A511BNG9_9PROT</name>
<comment type="caution">
    <text evidence="4">The sequence shown here is derived from an EMBL/GenBank/DDBJ whole genome shotgun (WGS) entry which is preliminary data.</text>
</comment>
<dbReference type="Pfam" id="PF03932">
    <property type="entry name" value="CutC"/>
    <property type="match status" value="1"/>
</dbReference>
<feature type="compositionally biased region" description="Basic and acidic residues" evidence="3">
    <location>
        <begin position="8"/>
        <end position="19"/>
    </location>
</feature>
<sequence>MRISDGGRSPEAERARSEAVSRGTVPDLEICVDESCGLTAAQRPCVARIELCAALAQGGLTPSPGLIARAGGSSVPVFALIRPRAGDFIYSDMETDQMLDDIAHMRQAGLAGVVIGCLDAEGRLDRARLARLRRASLPLRCQLHRAIDLSVDPLQAIDIAIDLGFERVLSSGGARSAAEGAACLGRMMEHARGRIEIMAGGGVRPDNVAEIYRTSGVNGFHASCRIACRVQDDRLDHFGFAARRGVTSAGEILRLSDALCALAAA</sequence>
<evidence type="ECO:0000256" key="1">
    <source>
        <dbReference type="ARBA" id="ARBA00007768"/>
    </source>
</evidence>
<evidence type="ECO:0000313" key="4">
    <source>
        <dbReference type="EMBL" id="GEL01204.1"/>
    </source>
</evidence>
<keyword evidence="5" id="KW-1185">Reference proteome</keyword>
<evidence type="ECO:0000313" key="5">
    <source>
        <dbReference type="Proteomes" id="UP000321405"/>
    </source>
</evidence>
<keyword evidence="2" id="KW-0963">Cytoplasm</keyword>
<evidence type="ECO:0000256" key="3">
    <source>
        <dbReference type="SAM" id="MobiDB-lite"/>
    </source>
</evidence>
<comment type="caution">
    <text evidence="2">Once thought to be involved in copper homeostasis, experiments in E.coli have shown this is not the case.</text>
</comment>
<dbReference type="GO" id="GO:0005507">
    <property type="term" value="F:copper ion binding"/>
    <property type="evidence" value="ECO:0007669"/>
    <property type="project" value="TreeGrafter"/>
</dbReference>
<comment type="subcellular location">
    <subcellularLocation>
        <location evidence="2">Cytoplasm</location>
    </subcellularLocation>
</comment>
<gene>
    <name evidence="2 4" type="primary">cutC</name>
    <name evidence="4" type="ORF">SSA02_03670</name>
</gene>